<dbReference type="Pfam" id="PF13419">
    <property type="entry name" value="HAD_2"/>
    <property type="match status" value="1"/>
</dbReference>
<dbReference type="InterPro" id="IPR023198">
    <property type="entry name" value="PGP-like_dom2"/>
</dbReference>
<dbReference type="RefSeq" id="WP_039462129.1">
    <property type="nucleotide sequence ID" value="NZ_JWLZ01000159.1"/>
</dbReference>
<dbReference type="Gene3D" id="3.40.50.1000">
    <property type="entry name" value="HAD superfamily/HAD-like"/>
    <property type="match status" value="1"/>
</dbReference>
<dbReference type="Gene3D" id="1.10.150.240">
    <property type="entry name" value="Putative phosphatase, domain 2"/>
    <property type="match status" value="1"/>
</dbReference>
<organism evidence="1 2">
    <name type="scientific">Photobacterium gaetbulicola</name>
    <dbReference type="NCBI Taxonomy" id="1295392"/>
    <lineage>
        <taxon>Bacteria</taxon>
        <taxon>Pseudomonadati</taxon>
        <taxon>Pseudomonadota</taxon>
        <taxon>Gammaproteobacteria</taxon>
        <taxon>Vibrionales</taxon>
        <taxon>Vibrionaceae</taxon>
        <taxon>Photobacterium</taxon>
    </lineage>
</organism>
<reference evidence="1 2" key="1">
    <citation type="submission" date="2014-12" db="EMBL/GenBank/DDBJ databases">
        <title>Genome sequencing of Photobacterium gaetbulicola AD005a.</title>
        <authorList>
            <person name="Adrian T.G.S."/>
            <person name="Chan K.G."/>
        </authorList>
    </citation>
    <scope>NUCLEOTIDE SEQUENCE [LARGE SCALE GENOMIC DNA]</scope>
    <source>
        <strain evidence="1 2">AD005a</strain>
    </source>
</reference>
<dbReference type="InterPro" id="IPR041492">
    <property type="entry name" value="HAD_2"/>
</dbReference>
<dbReference type="EMBL" id="JWLZ01000159">
    <property type="protein sequence ID" value="KHT63180.1"/>
    <property type="molecule type" value="Genomic_DNA"/>
</dbReference>
<sequence>MANLFLLDIDGALVDSHNLELDCYARAVNEVLGIEMDTDLSLYANLTDAGVLDELIVKHGITESRSIIHRKVENRYLALVQQAINEYPETVREVMGAKEFLMQVKELRDTYIAIATSSWASAAKLKLRAAGLDIGNITFASSSDALSRTEIMALAAFRAKQDSGVVFDRRVVFAHGDRSKHASQELGYDYVEVGNGSGRHAHIPNLAHYQAAFSQLALSA</sequence>
<protein>
    <submittedName>
        <fullName evidence="1">Hydrolase, haloacid dehalogenase-like family protein</fullName>
    </submittedName>
</protein>
<gene>
    <name evidence="1" type="ORF">RJ45_12195</name>
</gene>
<comment type="caution">
    <text evidence="1">The sequence shown here is derived from an EMBL/GenBank/DDBJ whole genome shotgun (WGS) entry which is preliminary data.</text>
</comment>
<evidence type="ECO:0000313" key="2">
    <source>
        <dbReference type="Proteomes" id="UP000031278"/>
    </source>
</evidence>
<dbReference type="InterPro" id="IPR036412">
    <property type="entry name" value="HAD-like_sf"/>
</dbReference>
<dbReference type="InterPro" id="IPR023214">
    <property type="entry name" value="HAD_sf"/>
</dbReference>
<proteinExistence type="predicted"/>
<evidence type="ECO:0000313" key="1">
    <source>
        <dbReference type="EMBL" id="KHT63180.1"/>
    </source>
</evidence>
<dbReference type="GO" id="GO:0016787">
    <property type="term" value="F:hydrolase activity"/>
    <property type="evidence" value="ECO:0007669"/>
    <property type="project" value="UniProtKB-KW"/>
</dbReference>
<accession>A0A0B9GEJ1</accession>
<dbReference type="SUPFAM" id="SSF56784">
    <property type="entry name" value="HAD-like"/>
    <property type="match status" value="1"/>
</dbReference>
<keyword evidence="1" id="KW-0378">Hydrolase</keyword>
<name>A0A0B9GEJ1_9GAMM</name>
<dbReference type="AlphaFoldDB" id="A0A0B9GEJ1"/>
<dbReference type="Proteomes" id="UP000031278">
    <property type="component" value="Unassembled WGS sequence"/>
</dbReference>